<dbReference type="SUPFAM" id="SSF46785">
    <property type="entry name" value="Winged helix' DNA-binding domain"/>
    <property type="match status" value="1"/>
</dbReference>
<organism evidence="1 2">
    <name type="scientific">Pseudokineococcus marinus</name>
    <dbReference type="NCBI Taxonomy" id="351215"/>
    <lineage>
        <taxon>Bacteria</taxon>
        <taxon>Bacillati</taxon>
        <taxon>Actinomycetota</taxon>
        <taxon>Actinomycetes</taxon>
        <taxon>Kineosporiales</taxon>
        <taxon>Kineosporiaceae</taxon>
        <taxon>Pseudokineococcus</taxon>
    </lineage>
</organism>
<proteinExistence type="predicted"/>
<dbReference type="Proteomes" id="UP000555552">
    <property type="component" value="Unassembled WGS sequence"/>
</dbReference>
<dbReference type="InterPro" id="IPR036388">
    <property type="entry name" value="WH-like_DNA-bd_sf"/>
</dbReference>
<feature type="non-terminal residue" evidence="1">
    <location>
        <position position="65"/>
    </location>
</feature>
<evidence type="ECO:0000313" key="2">
    <source>
        <dbReference type="Proteomes" id="UP000555552"/>
    </source>
</evidence>
<reference evidence="1 2" key="1">
    <citation type="submission" date="2020-05" db="EMBL/GenBank/DDBJ databases">
        <title>MicrobeNet Type strains.</title>
        <authorList>
            <person name="Nicholson A.C."/>
        </authorList>
    </citation>
    <scope>NUCLEOTIDE SEQUENCE [LARGE SCALE GENOMIC DNA]</scope>
    <source>
        <strain evidence="1 2">JCM 14547</strain>
    </source>
</reference>
<dbReference type="EMBL" id="JABEMA010000001">
    <property type="protein sequence ID" value="NNH21532.1"/>
    <property type="molecule type" value="Genomic_DNA"/>
</dbReference>
<sequence length="65" mass="6800">MDVTRQEDLRERNSAALLSRVVAAAEPPSRASLAAATGLTRTTVSALVDQMLLAGLLEEVDPPGP</sequence>
<dbReference type="InterPro" id="IPR036390">
    <property type="entry name" value="WH_DNA-bd_sf"/>
</dbReference>
<keyword evidence="2" id="KW-1185">Reference proteome</keyword>
<protein>
    <submittedName>
        <fullName evidence="1">MarR family transcriptional regulator</fullName>
    </submittedName>
</protein>
<dbReference type="RefSeq" id="WP_171201398.1">
    <property type="nucleotide sequence ID" value="NZ_JABEMA010000001.1"/>
</dbReference>
<dbReference type="Gene3D" id="1.10.10.10">
    <property type="entry name" value="Winged helix-like DNA-binding domain superfamily/Winged helix DNA-binding domain"/>
    <property type="match status" value="1"/>
</dbReference>
<dbReference type="AlphaFoldDB" id="A0A849BL54"/>
<name>A0A849BL54_9ACTN</name>
<comment type="caution">
    <text evidence="1">The sequence shown here is derived from an EMBL/GenBank/DDBJ whole genome shotgun (WGS) entry which is preliminary data.</text>
</comment>
<gene>
    <name evidence="1" type="ORF">HLB09_00220</name>
</gene>
<accession>A0A849BL54</accession>
<evidence type="ECO:0000313" key="1">
    <source>
        <dbReference type="EMBL" id="NNH21532.1"/>
    </source>
</evidence>